<accession>A0A7U2HYG5</accession>
<keyword evidence="2" id="KW-1185">Reference proteome</keyword>
<dbReference type="EMBL" id="CP069025">
    <property type="protein sequence ID" value="QRC93346.1"/>
    <property type="molecule type" value="Genomic_DNA"/>
</dbReference>
<dbReference type="VEuPathDB" id="FungiDB:JI435_403680"/>
<name>A0A7U2HYG5_PHANO</name>
<evidence type="ECO:0000313" key="2">
    <source>
        <dbReference type="Proteomes" id="UP000663193"/>
    </source>
</evidence>
<sequence length="64" mass="6777">MTSQGDLNLDFASAFLDLLPGWGFAPGDALTVRSHKFDPQFATSRYSQGSILCPSSADSLAQAP</sequence>
<evidence type="ECO:0000313" key="1">
    <source>
        <dbReference type="EMBL" id="QRC93346.1"/>
    </source>
</evidence>
<dbReference type="Proteomes" id="UP000663193">
    <property type="component" value="Chromosome 3"/>
</dbReference>
<reference evidence="2" key="1">
    <citation type="journal article" date="2021" name="BMC Genomics">
        <title>Chromosome-level genome assembly and manually-curated proteome of model necrotroph Parastagonospora nodorum Sn15 reveals a genome-wide trove of candidate effector homologs, and redundancy of virulence-related functions within an accessory chromosome.</title>
        <authorList>
            <person name="Bertazzoni S."/>
            <person name="Jones D.A.B."/>
            <person name="Phan H.T."/>
            <person name="Tan K.-C."/>
            <person name="Hane J.K."/>
        </authorList>
    </citation>
    <scope>NUCLEOTIDE SEQUENCE [LARGE SCALE GENOMIC DNA]</scope>
    <source>
        <strain evidence="2">SN15 / ATCC MYA-4574 / FGSC 10173)</strain>
    </source>
</reference>
<organism evidence="1 2">
    <name type="scientific">Phaeosphaeria nodorum (strain SN15 / ATCC MYA-4574 / FGSC 10173)</name>
    <name type="common">Glume blotch fungus</name>
    <name type="synonym">Parastagonospora nodorum</name>
    <dbReference type="NCBI Taxonomy" id="321614"/>
    <lineage>
        <taxon>Eukaryota</taxon>
        <taxon>Fungi</taxon>
        <taxon>Dikarya</taxon>
        <taxon>Ascomycota</taxon>
        <taxon>Pezizomycotina</taxon>
        <taxon>Dothideomycetes</taxon>
        <taxon>Pleosporomycetidae</taxon>
        <taxon>Pleosporales</taxon>
        <taxon>Pleosporineae</taxon>
        <taxon>Phaeosphaeriaceae</taxon>
        <taxon>Parastagonospora</taxon>
    </lineage>
</organism>
<protein>
    <submittedName>
        <fullName evidence="1">Uncharacterized protein</fullName>
    </submittedName>
</protein>
<dbReference type="AlphaFoldDB" id="A0A7U2HYG5"/>
<gene>
    <name evidence="1" type="ORF">JI435_403680</name>
</gene>
<proteinExistence type="predicted"/>